<dbReference type="GO" id="GO:0005829">
    <property type="term" value="C:cytosol"/>
    <property type="evidence" value="ECO:0007669"/>
    <property type="project" value="TreeGrafter"/>
</dbReference>
<feature type="signal peptide" evidence="4">
    <location>
        <begin position="1"/>
        <end position="19"/>
    </location>
</feature>
<feature type="region of interest" description="Disordered" evidence="3">
    <location>
        <begin position="153"/>
        <end position="172"/>
    </location>
</feature>
<evidence type="ECO:0000256" key="3">
    <source>
        <dbReference type="SAM" id="MobiDB-lite"/>
    </source>
</evidence>
<gene>
    <name evidence="5" type="ORF">KK083_06085</name>
</gene>
<dbReference type="InterPro" id="IPR019405">
    <property type="entry name" value="Lactonase_7-beta_prop"/>
</dbReference>
<keyword evidence="4" id="KW-0732">Signal</keyword>
<dbReference type="EMBL" id="JAHESF010000004">
    <property type="protein sequence ID" value="MBT1696435.1"/>
    <property type="molecule type" value="Genomic_DNA"/>
</dbReference>
<dbReference type="PANTHER" id="PTHR30344">
    <property type="entry name" value="6-PHOSPHOGLUCONOLACTONASE-RELATED"/>
    <property type="match status" value="1"/>
</dbReference>
<sequence>MKKISTTLLLFCLMFSAFAQRGREIVYAGTFSVRGSEGIYVYELKRKKGTLEHLQTVKTLESPSFIAIHPSGKFLYSVNRGIVQDKKNSGSVSAYAIDAVTGLLTLVNHQPSYGNGPCHISVDQTGKLAFVSNYNEGNLVVFPLGDDGSLGAPSDSIRYSGRGPHETRQEKPHVHSATVSSDNRFLIVCDLGTDRVYSYAIDLAAKRLKPAEKPYVEVKSGSGPRHFAFHPNGLHAYLAEELTSTVCAFSYNRATGALDIIQDEVISLPVDFSGTNTSADIHTDPSGKFLMMSNRGHESLALFSINIDGTIRLKEAVETHGKKPRNFLIDPKNQFVFVAHQDTDNIVIFKWDAKKGKLTYSGNEVKVPSPVCLQALKLE</sequence>
<organism evidence="5 6">
    <name type="scientific">Chryseosolibacter histidini</name>
    <dbReference type="NCBI Taxonomy" id="2782349"/>
    <lineage>
        <taxon>Bacteria</taxon>
        <taxon>Pseudomonadati</taxon>
        <taxon>Bacteroidota</taxon>
        <taxon>Cytophagia</taxon>
        <taxon>Cytophagales</taxon>
        <taxon>Chryseotaleaceae</taxon>
        <taxon>Chryseosolibacter</taxon>
    </lineage>
</organism>
<name>A0AAP2DHW4_9BACT</name>
<feature type="compositionally biased region" description="Basic and acidic residues" evidence="3">
    <location>
        <begin position="163"/>
        <end position="172"/>
    </location>
</feature>
<reference evidence="5 6" key="1">
    <citation type="submission" date="2021-05" db="EMBL/GenBank/DDBJ databases">
        <title>A Polyphasic approach of four new species of the genus Ohtaekwangia: Ohtaekwangia histidinii sp. nov., Ohtaekwangia cretensis sp. nov., Ohtaekwangia indiensis sp. nov., Ohtaekwangia reichenbachii sp. nov. from diverse environment.</title>
        <authorList>
            <person name="Octaviana S."/>
        </authorList>
    </citation>
    <scope>NUCLEOTIDE SEQUENCE [LARGE SCALE GENOMIC DNA]</scope>
    <source>
        <strain evidence="5 6">PWU4</strain>
    </source>
</reference>
<evidence type="ECO:0000313" key="5">
    <source>
        <dbReference type="EMBL" id="MBT1696435.1"/>
    </source>
</evidence>
<comment type="caution">
    <text evidence="5">The sequence shown here is derived from an EMBL/GenBank/DDBJ whole genome shotgun (WGS) entry which is preliminary data.</text>
</comment>
<accession>A0AAP2DHW4</accession>
<dbReference type="PANTHER" id="PTHR30344:SF1">
    <property type="entry name" value="6-PHOSPHOGLUCONOLACTONASE"/>
    <property type="match status" value="1"/>
</dbReference>
<comment type="similarity">
    <text evidence="1">Belongs to the cycloisomerase 2 family.</text>
</comment>
<keyword evidence="2" id="KW-0313">Glucose metabolism</keyword>
<protein>
    <submittedName>
        <fullName evidence="5">Beta-propeller fold lactonase family protein</fullName>
    </submittedName>
</protein>
<dbReference type="SUPFAM" id="SSF51004">
    <property type="entry name" value="C-terminal (heme d1) domain of cytochrome cd1-nitrite reductase"/>
    <property type="match status" value="1"/>
</dbReference>
<evidence type="ECO:0000256" key="1">
    <source>
        <dbReference type="ARBA" id="ARBA00005564"/>
    </source>
</evidence>
<proteinExistence type="inferred from homology"/>
<feature type="chain" id="PRO_5042816975" evidence="4">
    <location>
        <begin position="20"/>
        <end position="379"/>
    </location>
</feature>
<dbReference type="InterPro" id="IPR011048">
    <property type="entry name" value="Haem_d1_sf"/>
</dbReference>
<evidence type="ECO:0000256" key="4">
    <source>
        <dbReference type="SAM" id="SignalP"/>
    </source>
</evidence>
<dbReference type="InterPro" id="IPR015943">
    <property type="entry name" value="WD40/YVTN_repeat-like_dom_sf"/>
</dbReference>
<evidence type="ECO:0000256" key="2">
    <source>
        <dbReference type="ARBA" id="ARBA00022526"/>
    </source>
</evidence>
<dbReference type="AlphaFoldDB" id="A0AAP2DHW4"/>
<dbReference type="FunFam" id="2.130.10.10:FF:000306">
    <property type="entry name" value="3-carboxymuconate cyclase"/>
    <property type="match status" value="1"/>
</dbReference>
<evidence type="ECO:0000313" key="6">
    <source>
        <dbReference type="Proteomes" id="UP001319200"/>
    </source>
</evidence>
<keyword evidence="2" id="KW-0119">Carbohydrate metabolism</keyword>
<keyword evidence="6" id="KW-1185">Reference proteome</keyword>
<dbReference type="GO" id="GO:0017057">
    <property type="term" value="F:6-phosphogluconolactonase activity"/>
    <property type="evidence" value="ECO:0007669"/>
    <property type="project" value="TreeGrafter"/>
</dbReference>
<dbReference type="Proteomes" id="UP001319200">
    <property type="component" value="Unassembled WGS sequence"/>
</dbReference>
<dbReference type="GO" id="GO:0006006">
    <property type="term" value="P:glucose metabolic process"/>
    <property type="evidence" value="ECO:0007669"/>
    <property type="project" value="UniProtKB-KW"/>
</dbReference>
<dbReference type="InterPro" id="IPR050282">
    <property type="entry name" value="Cycloisomerase_2"/>
</dbReference>
<dbReference type="RefSeq" id="WP_254161717.1">
    <property type="nucleotide sequence ID" value="NZ_JAHESF010000004.1"/>
</dbReference>
<dbReference type="Gene3D" id="2.130.10.10">
    <property type="entry name" value="YVTN repeat-like/Quinoprotein amine dehydrogenase"/>
    <property type="match status" value="1"/>
</dbReference>
<dbReference type="Pfam" id="PF10282">
    <property type="entry name" value="Lactonase"/>
    <property type="match status" value="1"/>
</dbReference>